<dbReference type="HOGENOM" id="CLU_1072623_0_0_0"/>
<protein>
    <submittedName>
        <fullName evidence="1">Uncharacterized protein</fullName>
    </submittedName>
</protein>
<dbReference type="KEGG" id="fgi:OP10G_3636"/>
<reference evidence="1 2" key="1">
    <citation type="journal article" date="2014" name="PLoS ONE">
        <title>The first complete genome sequence of the class fimbriimonadia in the phylum armatimonadetes.</title>
        <authorList>
            <person name="Hu Z.Y."/>
            <person name="Wang Y.Z."/>
            <person name="Im W.T."/>
            <person name="Wang S.Y."/>
            <person name="Zhao G.P."/>
            <person name="Zheng H.J."/>
            <person name="Quan Z.X."/>
        </authorList>
    </citation>
    <scope>NUCLEOTIDE SEQUENCE [LARGE SCALE GENOMIC DNA]</scope>
    <source>
        <strain evidence="1">Gsoil 348</strain>
    </source>
</reference>
<name>A0A068NYJ5_FIMGI</name>
<organism evidence="1 2">
    <name type="scientific">Fimbriimonas ginsengisoli Gsoil 348</name>
    <dbReference type="NCBI Taxonomy" id="661478"/>
    <lineage>
        <taxon>Bacteria</taxon>
        <taxon>Bacillati</taxon>
        <taxon>Armatimonadota</taxon>
        <taxon>Fimbriimonadia</taxon>
        <taxon>Fimbriimonadales</taxon>
        <taxon>Fimbriimonadaceae</taxon>
        <taxon>Fimbriimonas</taxon>
    </lineage>
</organism>
<sequence>MVPGTMRAAVLSGGYDPVVSAWIAAGGSASAATLAATDAMVKTWRRDGYFGKITTFVGMFGADLNSALLPLIGTAPTPVNFVSGDYSEGAGLTGNGTSKYLDSGQQAPGPATGGMGVYMRTLMSTAAFRTPIGSSGATDLYQIIQNSTPSYQATYGLTGLTTAVNAQMPVGAWHADRSSSTRLDLYFNGSSVSNRTTSTTPAANGLNVYVFGRNQSGSAGGLAAVSLAGYWMTSSLTAAEALAMYTSIQTWQTALGRNV</sequence>
<evidence type="ECO:0000313" key="2">
    <source>
        <dbReference type="Proteomes" id="UP000027982"/>
    </source>
</evidence>
<dbReference type="AlphaFoldDB" id="A0A068NYJ5"/>
<keyword evidence="2" id="KW-1185">Reference proteome</keyword>
<dbReference type="STRING" id="661478.OP10G_3636"/>
<dbReference type="RefSeq" id="WP_025229072.1">
    <property type="nucleotide sequence ID" value="NZ_CP007139.1"/>
</dbReference>
<gene>
    <name evidence="1" type="ORF">OP10G_3636</name>
</gene>
<evidence type="ECO:0000313" key="1">
    <source>
        <dbReference type="EMBL" id="AIE87004.1"/>
    </source>
</evidence>
<dbReference type="EMBL" id="CP007139">
    <property type="protein sequence ID" value="AIE87004.1"/>
    <property type="molecule type" value="Genomic_DNA"/>
</dbReference>
<proteinExistence type="predicted"/>
<accession>A0A068NYJ5</accession>
<dbReference type="Proteomes" id="UP000027982">
    <property type="component" value="Chromosome"/>
</dbReference>